<evidence type="ECO:0000256" key="1">
    <source>
        <dbReference type="HAMAP-Rule" id="MF_00680"/>
    </source>
</evidence>
<dbReference type="Gene3D" id="3.10.450.140">
    <property type="entry name" value="dsDNA mimic, putative"/>
    <property type="match status" value="1"/>
</dbReference>
<comment type="caution">
    <text evidence="2">The sequence shown here is derived from an EMBL/GenBank/DDBJ whole genome shotgun (WGS) entry which is preliminary data.</text>
</comment>
<dbReference type="SUPFAM" id="SSF102816">
    <property type="entry name" value="Putative dsDNA mimic"/>
    <property type="match status" value="1"/>
</dbReference>
<dbReference type="GeneID" id="93549013"/>
<dbReference type="InterPro" id="IPR007376">
    <property type="entry name" value="dsDNA_mimic_put"/>
</dbReference>
<dbReference type="PIRSF" id="PIRSF004916">
    <property type="entry name" value="UCP004916"/>
    <property type="match status" value="1"/>
</dbReference>
<protein>
    <recommendedName>
        <fullName evidence="1">Putative double-stranded DNA mimic protein C9I88_05845</fullName>
    </recommendedName>
</protein>
<name>A0A0D8P5H0_9GAMM</name>
<sequence>METENLISYDDVIDVAYDIFLEMAADNLEPADVLLFTLQFDERGAAEVVETRDDWEEHLACEIDKDLYAEVCVGLVNEENDELDDVFARLLISRDPENKGCHILWKRD</sequence>
<comment type="function">
    <text evidence="1">May act as a double-stranded DNA (dsDNA) mimic. Probably regulates the activity of a dsDNA-binding protein.</text>
</comment>
<proteinExistence type="inferred from homology"/>
<dbReference type="HAMAP" id="MF_00680">
    <property type="entry name" value="UPF0263"/>
    <property type="match status" value="1"/>
</dbReference>
<dbReference type="InterPro" id="IPR036763">
    <property type="entry name" value="Put_dsDNA_mimic_sf"/>
</dbReference>
<gene>
    <name evidence="2" type="ORF">C9I88_05845</name>
    <name evidence="3" type="ORF">C9J52_04415</name>
</gene>
<dbReference type="Proteomes" id="UP000241954">
    <property type="component" value="Unassembled WGS sequence"/>
</dbReference>
<dbReference type="EMBL" id="PYOP01000005">
    <property type="protein sequence ID" value="PSW98925.1"/>
    <property type="molecule type" value="Genomic_DNA"/>
</dbReference>
<dbReference type="OrthoDB" id="5677388at2"/>
<evidence type="ECO:0000313" key="4">
    <source>
        <dbReference type="Proteomes" id="UP000241190"/>
    </source>
</evidence>
<evidence type="ECO:0000313" key="2">
    <source>
        <dbReference type="EMBL" id="PSV98188.1"/>
    </source>
</evidence>
<reference evidence="2 5" key="1">
    <citation type="submission" date="2018-01" db="EMBL/GenBank/DDBJ databases">
        <title>Whole genome sequencing of Histamine producing bacteria.</title>
        <authorList>
            <person name="Butler K."/>
        </authorList>
    </citation>
    <scope>NUCLEOTIDE SEQUENCE [LARGE SCALE GENOMIC DNA]</scope>
    <source>
        <strain evidence="3 4">ATCC 51761</strain>
        <strain evidence="2 5">NCIMB 13481</strain>
    </source>
</reference>
<dbReference type="STRING" id="56192.UB38_11645"/>
<dbReference type="NCBIfam" id="NF003469">
    <property type="entry name" value="PRK05094.1"/>
    <property type="match status" value="1"/>
</dbReference>
<dbReference type="RefSeq" id="WP_045036981.1">
    <property type="nucleotide sequence ID" value="NZ_CAMQYU010000027.1"/>
</dbReference>
<comment type="similarity">
    <text evidence="1">Belongs to the putative dsDNA mimic protein family.</text>
</comment>
<keyword evidence="4" id="KW-1185">Reference proteome</keyword>
<accession>A0A0D8P5H0</accession>
<dbReference type="Pfam" id="PF04269">
    <property type="entry name" value="DUF440"/>
    <property type="match status" value="1"/>
</dbReference>
<dbReference type="AlphaFoldDB" id="A0A0D8P5H0"/>
<organism evidence="2 5">
    <name type="scientific">Photobacterium iliopiscarium</name>
    <dbReference type="NCBI Taxonomy" id="56192"/>
    <lineage>
        <taxon>Bacteria</taxon>
        <taxon>Pseudomonadati</taxon>
        <taxon>Pseudomonadota</taxon>
        <taxon>Gammaproteobacteria</taxon>
        <taxon>Vibrionales</taxon>
        <taxon>Vibrionaceae</taxon>
        <taxon>Photobacterium</taxon>
    </lineage>
</organism>
<dbReference type="EMBL" id="PYLW01000004">
    <property type="protein sequence ID" value="PSV98188.1"/>
    <property type="molecule type" value="Genomic_DNA"/>
</dbReference>
<evidence type="ECO:0000313" key="3">
    <source>
        <dbReference type="EMBL" id="PSW98925.1"/>
    </source>
</evidence>
<evidence type="ECO:0000313" key="5">
    <source>
        <dbReference type="Proteomes" id="UP000241954"/>
    </source>
</evidence>
<dbReference type="Proteomes" id="UP000241190">
    <property type="component" value="Unassembled WGS sequence"/>
</dbReference>